<organism evidence="2 3">
    <name type="scientific">Protopolystoma xenopodis</name>
    <dbReference type="NCBI Taxonomy" id="117903"/>
    <lineage>
        <taxon>Eukaryota</taxon>
        <taxon>Metazoa</taxon>
        <taxon>Spiralia</taxon>
        <taxon>Lophotrochozoa</taxon>
        <taxon>Platyhelminthes</taxon>
        <taxon>Monogenea</taxon>
        <taxon>Polyopisthocotylea</taxon>
        <taxon>Polystomatidea</taxon>
        <taxon>Polystomatidae</taxon>
        <taxon>Protopolystoma</taxon>
    </lineage>
</organism>
<evidence type="ECO:0000313" key="2">
    <source>
        <dbReference type="EMBL" id="VEL25681.1"/>
    </source>
</evidence>
<name>A0A3S5AUK0_9PLAT</name>
<dbReference type="AlphaFoldDB" id="A0A3S5AUK0"/>
<feature type="compositionally biased region" description="Polar residues" evidence="1">
    <location>
        <begin position="92"/>
        <end position="106"/>
    </location>
</feature>
<evidence type="ECO:0000256" key="1">
    <source>
        <dbReference type="SAM" id="MobiDB-lite"/>
    </source>
</evidence>
<accession>A0A3S5AUK0</accession>
<feature type="compositionally biased region" description="Basic and acidic residues" evidence="1">
    <location>
        <begin position="67"/>
        <end position="76"/>
    </location>
</feature>
<protein>
    <submittedName>
        <fullName evidence="2">Uncharacterized protein</fullName>
    </submittedName>
</protein>
<sequence>MVFNQRNRNSRPAQVPVSRTPVASSSQLWDDDEPEFGGYADHLHHPVRPTQLGNGRPEEGFPNGHPVRQDWRSAKPAEVEVDFEEVEDALSSVPSPSDEGSYQAELSETGDVAIDQRYSLIPKGLRSDTRNLGHDDQSGAFQRLFPLPLAQRRPLLPARQQRDTDALIYNSSQQSDSRISGEPTVI</sequence>
<proteinExistence type="predicted"/>
<comment type="caution">
    <text evidence="2">The sequence shown here is derived from an EMBL/GenBank/DDBJ whole genome shotgun (WGS) entry which is preliminary data.</text>
</comment>
<feature type="region of interest" description="Disordered" evidence="1">
    <location>
        <begin position="155"/>
        <end position="186"/>
    </location>
</feature>
<evidence type="ECO:0000313" key="3">
    <source>
        <dbReference type="Proteomes" id="UP000784294"/>
    </source>
</evidence>
<feature type="region of interest" description="Disordered" evidence="1">
    <location>
        <begin position="89"/>
        <end position="109"/>
    </location>
</feature>
<dbReference type="EMBL" id="CAAALY010075596">
    <property type="protein sequence ID" value="VEL25681.1"/>
    <property type="molecule type" value="Genomic_DNA"/>
</dbReference>
<gene>
    <name evidence="2" type="ORF">PXEA_LOCUS19121</name>
</gene>
<reference evidence="2" key="1">
    <citation type="submission" date="2018-11" db="EMBL/GenBank/DDBJ databases">
        <authorList>
            <consortium name="Pathogen Informatics"/>
        </authorList>
    </citation>
    <scope>NUCLEOTIDE SEQUENCE</scope>
</reference>
<feature type="region of interest" description="Disordered" evidence="1">
    <location>
        <begin position="1"/>
        <end position="76"/>
    </location>
</feature>
<keyword evidence="3" id="KW-1185">Reference proteome</keyword>
<feature type="compositionally biased region" description="Polar residues" evidence="1">
    <location>
        <begin position="169"/>
        <end position="178"/>
    </location>
</feature>
<feature type="compositionally biased region" description="Polar residues" evidence="1">
    <location>
        <begin position="1"/>
        <end position="12"/>
    </location>
</feature>
<dbReference type="Proteomes" id="UP000784294">
    <property type="component" value="Unassembled WGS sequence"/>
</dbReference>